<dbReference type="PANTHER" id="PTHR48081">
    <property type="entry name" value="AB HYDROLASE SUPERFAMILY PROTEIN C4A8.06C"/>
    <property type="match status" value="1"/>
</dbReference>
<dbReference type="Proteomes" id="UP000193922">
    <property type="component" value="Unassembled WGS sequence"/>
</dbReference>
<dbReference type="PANTHER" id="PTHR48081:SF8">
    <property type="entry name" value="ALPHA_BETA HYDROLASE FOLD-3 DOMAIN-CONTAINING PROTEIN-RELATED"/>
    <property type="match status" value="1"/>
</dbReference>
<accession>A0A1Y1W2K4</accession>
<evidence type="ECO:0000313" key="4">
    <source>
        <dbReference type="Proteomes" id="UP000193922"/>
    </source>
</evidence>
<dbReference type="InterPro" id="IPR013094">
    <property type="entry name" value="AB_hydrolase_3"/>
</dbReference>
<dbReference type="AlphaFoldDB" id="A0A1Y1W2K4"/>
<gene>
    <name evidence="3" type="ORF">DL89DRAFT_285532</name>
</gene>
<dbReference type="EMBL" id="MCFD01000012">
    <property type="protein sequence ID" value="ORX67505.1"/>
    <property type="molecule type" value="Genomic_DNA"/>
</dbReference>
<dbReference type="InterPro" id="IPR050300">
    <property type="entry name" value="GDXG_lipolytic_enzyme"/>
</dbReference>
<evidence type="ECO:0000259" key="2">
    <source>
        <dbReference type="Pfam" id="PF07859"/>
    </source>
</evidence>
<feature type="domain" description="Alpha/beta hydrolase fold-3" evidence="2">
    <location>
        <begin position="124"/>
        <end position="340"/>
    </location>
</feature>
<dbReference type="RefSeq" id="XP_040741392.1">
    <property type="nucleotide sequence ID" value="XM_040889828.1"/>
</dbReference>
<dbReference type="GO" id="GO:0016787">
    <property type="term" value="F:hydrolase activity"/>
    <property type="evidence" value="ECO:0007669"/>
    <property type="project" value="UniProtKB-KW"/>
</dbReference>
<evidence type="ECO:0000313" key="3">
    <source>
        <dbReference type="EMBL" id="ORX67505.1"/>
    </source>
</evidence>
<dbReference type="Gene3D" id="3.40.50.1820">
    <property type="entry name" value="alpha/beta hydrolase"/>
    <property type="match status" value="1"/>
</dbReference>
<sequence length="363" mass="39897">MYMAAIPHHPSDDSIEAIDFQNIAAALRSGFPTSTPWPRKKGLSRGHCINTKEIAIDTSLFSTIDVAGPKLATLVQADMELQEPRMLNYEVILGNAAIRKLEPHVHDIGTLLDAQPAFSGEKVILYFHGGGWISGTIDLYRKLTGEISQAASTRVISVAYRLSPEHAFPAHLHDTLIAYCFLLKQGFRPADIIVAGDSAGGNLSLSLTHLLRYMDLPSPAGLVLLSPASNLRYYQGTHGLDTYSDLLVVNPLESPLSMIRIMYAPGQPLSEQMKKELESPLVSPIFGSFAGFPPTLIETGGCEFLYGDNSALYEKIKSQNPDMPGIVQHDVYDGMPHVFQLIFSYRPETAKSLEMISSFIHRL</sequence>
<dbReference type="InterPro" id="IPR029058">
    <property type="entry name" value="AB_hydrolase_fold"/>
</dbReference>
<evidence type="ECO:0000256" key="1">
    <source>
        <dbReference type="ARBA" id="ARBA00022801"/>
    </source>
</evidence>
<dbReference type="OrthoDB" id="408631at2759"/>
<keyword evidence="1" id="KW-0378">Hydrolase</keyword>
<organism evidence="3 4">
    <name type="scientific">Linderina pennispora</name>
    <dbReference type="NCBI Taxonomy" id="61395"/>
    <lineage>
        <taxon>Eukaryota</taxon>
        <taxon>Fungi</taxon>
        <taxon>Fungi incertae sedis</taxon>
        <taxon>Zoopagomycota</taxon>
        <taxon>Kickxellomycotina</taxon>
        <taxon>Kickxellomycetes</taxon>
        <taxon>Kickxellales</taxon>
        <taxon>Kickxellaceae</taxon>
        <taxon>Linderina</taxon>
    </lineage>
</organism>
<dbReference type="SUPFAM" id="SSF53474">
    <property type="entry name" value="alpha/beta-Hydrolases"/>
    <property type="match status" value="1"/>
</dbReference>
<keyword evidence="4" id="KW-1185">Reference proteome</keyword>
<dbReference type="STRING" id="61395.A0A1Y1W2K4"/>
<protein>
    <recommendedName>
        <fullName evidence="2">Alpha/beta hydrolase fold-3 domain-containing protein</fullName>
    </recommendedName>
</protein>
<dbReference type="Pfam" id="PF07859">
    <property type="entry name" value="Abhydrolase_3"/>
    <property type="match status" value="1"/>
</dbReference>
<proteinExistence type="predicted"/>
<comment type="caution">
    <text evidence="3">The sequence shown here is derived from an EMBL/GenBank/DDBJ whole genome shotgun (WGS) entry which is preliminary data.</text>
</comment>
<reference evidence="3 4" key="1">
    <citation type="submission" date="2016-07" db="EMBL/GenBank/DDBJ databases">
        <title>Pervasive Adenine N6-methylation of Active Genes in Fungi.</title>
        <authorList>
            <consortium name="DOE Joint Genome Institute"/>
            <person name="Mondo S.J."/>
            <person name="Dannebaum R.O."/>
            <person name="Kuo R.C."/>
            <person name="Labutti K."/>
            <person name="Haridas S."/>
            <person name="Kuo A."/>
            <person name="Salamov A."/>
            <person name="Ahrendt S.R."/>
            <person name="Lipzen A."/>
            <person name="Sullivan W."/>
            <person name="Andreopoulos W.B."/>
            <person name="Clum A."/>
            <person name="Lindquist E."/>
            <person name="Daum C."/>
            <person name="Ramamoorthy G.K."/>
            <person name="Gryganskyi A."/>
            <person name="Culley D."/>
            <person name="Magnuson J.K."/>
            <person name="James T.Y."/>
            <person name="O'Malley M.A."/>
            <person name="Stajich J.E."/>
            <person name="Spatafora J.W."/>
            <person name="Visel A."/>
            <person name="Grigoriev I.V."/>
        </authorList>
    </citation>
    <scope>NUCLEOTIDE SEQUENCE [LARGE SCALE GENOMIC DNA]</scope>
    <source>
        <strain evidence="3 4">ATCC 12442</strain>
    </source>
</reference>
<dbReference type="GeneID" id="63806476"/>
<name>A0A1Y1W2K4_9FUNG</name>